<sequence length="165" mass="18862">MAGSLSDLQKLLIRASKEIPDKALRVIGVEGKKFIEKNFRDQSFTDTTSEKWKDRKTTDKNGLDSTRYRTNRVGRSGSLNRYGSRIADRAILVGFNTGGDKLKNSFKYSVSKGSNTVVFRTYKPYAKRHNEGLDGMSKRKFIGKSEYLNRQIADKIKRELDLTLR</sequence>
<evidence type="ECO:0000313" key="2">
    <source>
        <dbReference type="EMBL" id="MFB9065580.1"/>
    </source>
</evidence>
<dbReference type="Proteomes" id="UP001589589">
    <property type="component" value="Unassembled WGS sequence"/>
</dbReference>
<name>A0ABV5FPU7_9FLAO</name>
<evidence type="ECO:0000256" key="1">
    <source>
        <dbReference type="SAM" id="MobiDB-lite"/>
    </source>
</evidence>
<evidence type="ECO:0000313" key="3">
    <source>
        <dbReference type="Proteomes" id="UP001589589"/>
    </source>
</evidence>
<dbReference type="RefSeq" id="WP_290263727.1">
    <property type="nucleotide sequence ID" value="NZ_JAUFQQ010000003.1"/>
</dbReference>
<feature type="compositionally biased region" description="Basic and acidic residues" evidence="1">
    <location>
        <begin position="48"/>
        <end position="62"/>
    </location>
</feature>
<dbReference type="EMBL" id="JBHMEX010000054">
    <property type="protein sequence ID" value="MFB9065580.1"/>
    <property type="molecule type" value="Genomic_DNA"/>
</dbReference>
<proteinExistence type="predicted"/>
<reference evidence="2 3" key="1">
    <citation type="submission" date="2024-09" db="EMBL/GenBank/DDBJ databases">
        <authorList>
            <person name="Sun Q."/>
            <person name="Mori K."/>
        </authorList>
    </citation>
    <scope>NUCLEOTIDE SEQUENCE [LARGE SCALE GENOMIC DNA]</scope>
    <source>
        <strain evidence="2 3">CECT 7908</strain>
    </source>
</reference>
<feature type="region of interest" description="Disordered" evidence="1">
    <location>
        <begin position="46"/>
        <end position="70"/>
    </location>
</feature>
<comment type="caution">
    <text evidence="2">The sequence shown here is derived from an EMBL/GenBank/DDBJ whole genome shotgun (WGS) entry which is preliminary data.</text>
</comment>
<protein>
    <submittedName>
        <fullName evidence="2">Phage morphogenesis protein</fullName>
    </submittedName>
</protein>
<gene>
    <name evidence="2" type="ORF">ACFFUQ_16280</name>
</gene>
<keyword evidence="3" id="KW-1185">Reference proteome</keyword>
<accession>A0ABV5FPU7</accession>
<organism evidence="2 3">
    <name type="scientific">Flavobacterium branchiarum</name>
    <dbReference type="NCBI Taxonomy" id="1114870"/>
    <lineage>
        <taxon>Bacteria</taxon>
        <taxon>Pseudomonadati</taxon>
        <taxon>Bacteroidota</taxon>
        <taxon>Flavobacteriia</taxon>
        <taxon>Flavobacteriales</taxon>
        <taxon>Flavobacteriaceae</taxon>
        <taxon>Flavobacterium</taxon>
    </lineage>
</organism>